<keyword evidence="2" id="KW-0812">Transmembrane</keyword>
<dbReference type="EMBL" id="JBANAX010000841">
    <property type="protein sequence ID" value="KAL1191852.1"/>
    <property type="molecule type" value="Genomic_DNA"/>
</dbReference>
<proteinExistence type="predicted"/>
<feature type="transmembrane region" description="Helical" evidence="2">
    <location>
        <begin position="20"/>
        <end position="37"/>
    </location>
</feature>
<keyword evidence="2" id="KW-0472">Membrane</keyword>
<feature type="transmembrane region" description="Helical" evidence="2">
    <location>
        <begin position="57"/>
        <end position="75"/>
    </location>
</feature>
<feature type="coiled-coil region" evidence="1">
    <location>
        <begin position="105"/>
        <end position="132"/>
    </location>
</feature>
<name>A0ABD0ZAZ5_CARAN</name>
<dbReference type="Proteomes" id="UP001558713">
    <property type="component" value="Unassembled WGS sequence"/>
</dbReference>
<dbReference type="PANTHER" id="PTHR34947:SF3">
    <property type="entry name" value="TRANSMEMBRANE PROTEIN"/>
    <property type="match status" value="1"/>
</dbReference>
<keyword evidence="2" id="KW-1133">Transmembrane helix</keyword>
<evidence type="ECO:0000313" key="4">
    <source>
        <dbReference type="Proteomes" id="UP001558713"/>
    </source>
</evidence>
<keyword evidence="1" id="KW-0175">Coiled coil</keyword>
<comment type="caution">
    <text evidence="3">The sequence shown here is derived from an EMBL/GenBank/DDBJ whole genome shotgun (WGS) entry which is preliminary data.</text>
</comment>
<reference evidence="3 4" key="1">
    <citation type="submission" date="2024-04" db="EMBL/GenBank/DDBJ databases">
        <title>Genome assembly C_amara_ONT_v2.</title>
        <authorList>
            <person name="Yant L."/>
            <person name="Moore C."/>
            <person name="Slenker M."/>
        </authorList>
    </citation>
    <scope>NUCLEOTIDE SEQUENCE [LARGE SCALE GENOMIC DNA]</scope>
    <source>
        <tissue evidence="3">Leaf</tissue>
    </source>
</reference>
<protein>
    <recommendedName>
        <fullName evidence="5">Transmembrane protein</fullName>
    </recommendedName>
</protein>
<dbReference type="PANTHER" id="PTHR34947">
    <property type="entry name" value="TRANSMEMBRANE PROTEIN"/>
    <property type="match status" value="1"/>
</dbReference>
<evidence type="ECO:0000256" key="1">
    <source>
        <dbReference type="SAM" id="Coils"/>
    </source>
</evidence>
<evidence type="ECO:0008006" key="5">
    <source>
        <dbReference type="Google" id="ProtNLM"/>
    </source>
</evidence>
<keyword evidence="4" id="KW-1185">Reference proteome</keyword>
<evidence type="ECO:0000313" key="3">
    <source>
        <dbReference type="EMBL" id="KAL1191852.1"/>
    </source>
</evidence>
<dbReference type="AlphaFoldDB" id="A0ABD0ZAZ5"/>
<evidence type="ECO:0000256" key="2">
    <source>
        <dbReference type="SAM" id="Phobius"/>
    </source>
</evidence>
<gene>
    <name evidence="3" type="ORF">V5N11_019059</name>
</gene>
<organism evidence="3 4">
    <name type="scientific">Cardamine amara subsp. amara</name>
    <dbReference type="NCBI Taxonomy" id="228776"/>
    <lineage>
        <taxon>Eukaryota</taxon>
        <taxon>Viridiplantae</taxon>
        <taxon>Streptophyta</taxon>
        <taxon>Embryophyta</taxon>
        <taxon>Tracheophyta</taxon>
        <taxon>Spermatophyta</taxon>
        <taxon>Magnoliopsida</taxon>
        <taxon>eudicotyledons</taxon>
        <taxon>Gunneridae</taxon>
        <taxon>Pentapetalae</taxon>
        <taxon>rosids</taxon>
        <taxon>malvids</taxon>
        <taxon>Brassicales</taxon>
        <taxon>Brassicaceae</taxon>
        <taxon>Cardamineae</taxon>
        <taxon>Cardamine</taxon>
    </lineage>
</organism>
<sequence>MESQKQERRVKEMKRVTKIIALASIFSFILSYPSFISSLQQRLNLLYMYSNLVDKKYMFLLCNGIVGIILGSFRGNSETVLHGKTINIVEQTKEVAIKDKRETEVKKAVALLGEMNASKEEEEEEEEEEEGRVVLFRGEEEEEVTMVVEDDEGILVQDLAIIRIDDHDHDHDEINDSLLSSEDLNKKCEEFIRKMKADIRFGK</sequence>
<accession>A0ABD0ZAZ5</accession>